<comment type="caution">
    <text evidence="1">The sequence shown here is derived from an EMBL/GenBank/DDBJ whole genome shotgun (WGS) entry which is preliminary data.</text>
</comment>
<evidence type="ECO:0000313" key="1">
    <source>
        <dbReference type="EMBL" id="KAJ6382605.1"/>
    </source>
</evidence>
<organism evidence="1 2">
    <name type="scientific">Salix suchowensis</name>
    <dbReference type="NCBI Taxonomy" id="1278906"/>
    <lineage>
        <taxon>Eukaryota</taxon>
        <taxon>Viridiplantae</taxon>
        <taxon>Streptophyta</taxon>
        <taxon>Embryophyta</taxon>
        <taxon>Tracheophyta</taxon>
        <taxon>Spermatophyta</taxon>
        <taxon>Magnoliopsida</taxon>
        <taxon>eudicotyledons</taxon>
        <taxon>Gunneridae</taxon>
        <taxon>Pentapetalae</taxon>
        <taxon>rosids</taxon>
        <taxon>fabids</taxon>
        <taxon>Malpighiales</taxon>
        <taxon>Salicaceae</taxon>
        <taxon>Saliceae</taxon>
        <taxon>Salix</taxon>
    </lineage>
</organism>
<evidence type="ECO:0000313" key="2">
    <source>
        <dbReference type="Proteomes" id="UP001141253"/>
    </source>
</evidence>
<accession>A0ABQ9BHW9</accession>
<gene>
    <name evidence="1" type="ORF">OIU77_031111</name>
</gene>
<reference evidence="1" key="1">
    <citation type="submission" date="2022-10" db="EMBL/GenBank/DDBJ databases">
        <authorList>
            <person name="Hyden B.L."/>
            <person name="Feng K."/>
            <person name="Yates T."/>
            <person name="Jawdy S."/>
            <person name="Smart L.B."/>
            <person name="Muchero W."/>
        </authorList>
    </citation>
    <scope>NUCLEOTIDE SEQUENCE</scope>
    <source>
        <tissue evidence="1">Shoot tip</tissue>
    </source>
</reference>
<protein>
    <submittedName>
        <fullName evidence="1">Uncharacterized protein</fullName>
    </submittedName>
</protein>
<proteinExistence type="predicted"/>
<dbReference type="Proteomes" id="UP001141253">
    <property type="component" value="Chromosome 6"/>
</dbReference>
<keyword evidence="2" id="KW-1185">Reference proteome</keyword>
<name>A0ABQ9BHW9_9ROSI</name>
<sequence length="119" mass="13263">MAPLNDNCLEKTNSKCQAPSLALNSMVLLSSSILQNPLFLRPPVKQNPSIFVGELHNSITSAADKCLRFLHSFASENPILKNIIADVNQHMTRIQCRRVYCGEYLQHFVGCKACLDMVS</sequence>
<reference evidence="1" key="2">
    <citation type="journal article" date="2023" name="Int. J. Mol. Sci.">
        <title>De Novo Assembly and Annotation of 11 Diverse Shrub Willow (Salix) Genomes Reveals Novel Gene Organization in Sex-Linked Regions.</title>
        <authorList>
            <person name="Hyden B."/>
            <person name="Feng K."/>
            <person name="Yates T.B."/>
            <person name="Jawdy S."/>
            <person name="Cereghino C."/>
            <person name="Smart L.B."/>
            <person name="Muchero W."/>
        </authorList>
    </citation>
    <scope>NUCLEOTIDE SEQUENCE</scope>
    <source>
        <tissue evidence="1">Shoot tip</tissue>
    </source>
</reference>
<dbReference type="EMBL" id="JAPFFI010000009">
    <property type="protein sequence ID" value="KAJ6382605.1"/>
    <property type="molecule type" value="Genomic_DNA"/>
</dbReference>